<accession>A0A0B2UPG4</accession>
<evidence type="ECO:0000313" key="2">
    <source>
        <dbReference type="Proteomes" id="UP000031036"/>
    </source>
</evidence>
<comment type="caution">
    <text evidence="1">The sequence shown here is derived from an EMBL/GenBank/DDBJ whole genome shotgun (WGS) entry which is preliminary data.</text>
</comment>
<reference evidence="1 2" key="1">
    <citation type="submission" date="2014-11" db="EMBL/GenBank/DDBJ databases">
        <title>Genetic blueprint of the zoonotic pathogen Toxocara canis.</title>
        <authorList>
            <person name="Zhu X.-Q."/>
            <person name="Korhonen P.K."/>
            <person name="Cai H."/>
            <person name="Young N.D."/>
            <person name="Nejsum P."/>
            <person name="von Samson-Himmelstjerna G."/>
            <person name="Boag P.R."/>
            <person name="Tan P."/>
            <person name="Li Q."/>
            <person name="Min J."/>
            <person name="Yang Y."/>
            <person name="Wang X."/>
            <person name="Fang X."/>
            <person name="Hall R.S."/>
            <person name="Hofmann A."/>
            <person name="Sternberg P.W."/>
            <person name="Jex A.R."/>
            <person name="Gasser R.B."/>
        </authorList>
    </citation>
    <scope>NUCLEOTIDE SEQUENCE [LARGE SCALE GENOMIC DNA]</scope>
    <source>
        <strain evidence="1">PN_DK_2014</strain>
    </source>
</reference>
<dbReference type="EMBL" id="JPKZ01003185">
    <property type="protein sequence ID" value="KHN72881.1"/>
    <property type="molecule type" value="Genomic_DNA"/>
</dbReference>
<evidence type="ECO:0000313" key="1">
    <source>
        <dbReference type="EMBL" id="KHN72881.1"/>
    </source>
</evidence>
<proteinExistence type="predicted"/>
<gene>
    <name evidence="1" type="ORF">Tcan_07738</name>
</gene>
<dbReference type="Proteomes" id="UP000031036">
    <property type="component" value="Unassembled WGS sequence"/>
</dbReference>
<dbReference type="AlphaFoldDB" id="A0A0B2UPG4"/>
<organism evidence="1 2">
    <name type="scientific">Toxocara canis</name>
    <name type="common">Canine roundworm</name>
    <dbReference type="NCBI Taxonomy" id="6265"/>
    <lineage>
        <taxon>Eukaryota</taxon>
        <taxon>Metazoa</taxon>
        <taxon>Ecdysozoa</taxon>
        <taxon>Nematoda</taxon>
        <taxon>Chromadorea</taxon>
        <taxon>Rhabditida</taxon>
        <taxon>Spirurina</taxon>
        <taxon>Ascaridomorpha</taxon>
        <taxon>Ascaridoidea</taxon>
        <taxon>Toxocaridae</taxon>
        <taxon>Toxocara</taxon>
    </lineage>
</organism>
<sequence length="82" mass="8806">MSPAGRPSGSDGKIRCNVYMAFLECSELRIAADGEIASCIDGENDEIDEIIAVLGIHAVRVNESKTHLEMSTTGSIVLKNVR</sequence>
<name>A0A0B2UPG4_TOXCA</name>
<protein>
    <submittedName>
        <fullName evidence="1">Uncharacterized protein</fullName>
    </submittedName>
</protein>
<keyword evidence="2" id="KW-1185">Reference proteome</keyword>